<evidence type="ECO:0000256" key="2">
    <source>
        <dbReference type="SAM" id="MobiDB-lite"/>
    </source>
</evidence>
<feature type="coiled-coil region" evidence="1">
    <location>
        <begin position="127"/>
        <end position="154"/>
    </location>
</feature>
<dbReference type="AlphaFoldDB" id="A0A9E9L698"/>
<dbReference type="EMBL" id="OL546137">
    <property type="protein sequence ID" value="WAU86886.1"/>
    <property type="molecule type" value="mRNA"/>
</dbReference>
<feature type="region of interest" description="Disordered" evidence="2">
    <location>
        <begin position="309"/>
        <end position="364"/>
    </location>
</feature>
<proteinExistence type="evidence at transcript level"/>
<protein>
    <submittedName>
        <fullName evidence="3">Birch protein</fullName>
    </submittedName>
</protein>
<sequence>MEGEAQKSFDKASKNMLEFHPNTLAFEKGMQALMGECKKGLIKKYGDHSGKKSLMEWIEACHTSNEESRVVITMKVQAVDAGIKLCNLVIDFVFMMSRQADLAEKIWKFKYKLQWVTEDGNFNSMVIDKVLAVLEMAERELSEMKRSKELKNKAKAVIDDGNQEERLNVTIRLNERRQDRFFEEIMYQIFDQFLEAVLRLESVISHLNLPADSQMLMKEALSMMECGLKKCEKVLELIRAEIISLRKMFPLKFEVEDAKTTETRNSVASKMDELWRGVVNQPSPKDEDDSFMHRIKAKYARETHMQGYLGDDEIDRDEDTDEDNEGDVHQVGSSGVARLEIEQGQPSLNEDGGLQESREMEVEVEKEAKKPSNCCCCCCQ</sequence>
<evidence type="ECO:0000313" key="3">
    <source>
        <dbReference type="EMBL" id="WAU86886.1"/>
    </source>
</evidence>
<evidence type="ECO:0000256" key="1">
    <source>
        <dbReference type="SAM" id="Coils"/>
    </source>
</evidence>
<name>A0A9E9L698_BETPL</name>
<organism evidence="3">
    <name type="scientific">Betula platyphylla</name>
    <name type="common">Asian white birch</name>
    <dbReference type="NCBI Taxonomy" id="78630"/>
    <lineage>
        <taxon>Eukaryota</taxon>
        <taxon>Viridiplantae</taxon>
        <taxon>Streptophyta</taxon>
        <taxon>Embryophyta</taxon>
        <taxon>Tracheophyta</taxon>
        <taxon>Spermatophyta</taxon>
        <taxon>Magnoliopsida</taxon>
        <taxon>eudicotyledons</taxon>
        <taxon>Gunneridae</taxon>
        <taxon>Pentapetalae</taxon>
        <taxon>rosids</taxon>
        <taxon>fabids</taxon>
        <taxon>Fagales</taxon>
        <taxon>Betulaceae</taxon>
        <taxon>Betula</taxon>
    </lineage>
</organism>
<keyword evidence="1" id="KW-0175">Coiled coil</keyword>
<accession>A0A9E9L698</accession>
<reference evidence="3" key="1">
    <citation type="submission" date="2021-11" db="EMBL/GenBank/DDBJ databases">
        <authorList>
            <person name="Zhang Y."/>
            <person name="Ren M."/>
            <person name="Zhang X."/>
            <person name="Zhou X."/>
            <person name="Yang J."/>
        </authorList>
    </citation>
    <scope>NUCLEOTIDE SEQUENCE</scope>
</reference>
<feature type="compositionally biased region" description="Acidic residues" evidence="2">
    <location>
        <begin position="310"/>
        <end position="325"/>
    </location>
</feature>